<comment type="caution">
    <text evidence="2">The sequence shown here is derived from an EMBL/GenBank/DDBJ whole genome shotgun (WGS) entry which is preliminary data.</text>
</comment>
<keyword evidence="1" id="KW-0732">Signal</keyword>
<organism evidence="2 3">
    <name type="scientific">Punica granatum</name>
    <name type="common">Pomegranate</name>
    <dbReference type="NCBI Taxonomy" id="22663"/>
    <lineage>
        <taxon>Eukaryota</taxon>
        <taxon>Viridiplantae</taxon>
        <taxon>Streptophyta</taxon>
        <taxon>Embryophyta</taxon>
        <taxon>Tracheophyta</taxon>
        <taxon>Spermatophyta</taxon>
        <taxon>Magnoliopsida</taxon>
        <taxon>eudicotyledons</taxon>
        <taxon>Gunneridae</taxon>
        <taxon>Pentapetalae</taxon>
        <taxon>rosids</taxon>
        <taxon>malvids</taxon>
        <taxon>Myrtales</taxon>
        <taxon>Lythraceae</taxon>
        <taxon>Punica</taxon>
    </lineage>
</organism>
<dbReference type="EMBL" id="PGOL01001608">
    <property type="protein sequence ID" value="PKI56277.1"/>
    <property type="molecule type" value="Genomic_DNA"/>
</dbReference>
<reference evidence="2 3" key="1">
    <citation type="submission" date="2017-11" db="EMBL/GenBank/DDBJ databases">
        <title>De-novo sequencing of pomegranate (Punica granatum L.) genome.</title>
        <authorList>
            <person name="Akparov Z."/>
            <person name="Amiraslanov A."/>
            <person name="Hajiyeva S."/>
            <person name="Abbasov M."/>
            <person name="Kaur K."/>
            <person name="Hamwieh A."/>
            <person name="Solovyev V."/>
            <person name="Salamov A."/>
            <person name="Braich B."/>
            <person name="Kosarev P."/>
            <person name="Mahmoud A."/>
            <person name="Hajiyev E."/>
            <person name="Babayeva S."/>
            <person name="Izzatullayeva V."/>
            <person name="Mammadov A."/>
            <person name="Mammadov A."/>
            <person name="Sharifova S."/>
            <person name="Ojaghi J."/>
            <person name="Eynullazada K."/>
            <person name="Bayramov B."/>
            <person name="Abdulazimova A."/>
            <person name="Shahmuradov I."/>
        </authorList>
    </citation>
    <scope>NUCLEOTIDE SEQUENCE [LARGE SCALE GENOMIC DNA]</scope>
    <source>
        <strain evidence="3">cv. AG2017</strain>
        <tissue evidence="2">Leaf</tissue>
    </source>
</reference>
<gene>
    <name evidence="2" type="ORF">CRG98_023296</name>
</gene>
<proteinExistence type="predicted"/>
<feature type="signal peptide" evidence="1">
    <location>
        <begin position="1"/>
        <end position="23"/>
    </location>
</feature>
<name>A0A2I0JJ50_PUNGR</name>
<dbReference type="AlphaFoldDB" id="A0A2I0JJ50"/>
<protein>
    <submittedName>
        <fullName evidence="2">Uncharacterized protein</fullName>
    </submittedName>
</protein>
<sequence length="173" mass="18124">MAPGLSCLALPLLLLLVSGACLGTVTTAGGSAALGSSAAAGIACVAVASNEDHRGKCNKKCMRPGRDTNMTVGYGVMLRVWRLIAFSTESMPFGRCRCLLQNLSLLLAVERPYVTNSRRAELKLGNGLVGRDMGCSIVLGGENVKACLCGEECGSEVKGKIGGRRRGWMVKCD</sequence>
<feature type="chain" id="PRO_5014198797" evidence="1">
    <location>
        <begin position="24"/>
        <end position="173"/>
    </location>
</feature>
<evidence type="ECO:0000313" key="3">
    <source>
        <dbReference type="Proteomes" id="UP000233551"/>
    </source>
</evidence>
<evidence type="ECO:0000313" key="2">
    <source>
        <dbReference type="EMBL" id="PKI56277.1"/>
    </source>
</evidence>
<evidence type="ECO:0000256" key="1">
    <source>
        <dbReference type="SAM" id="SignalP"/>
    </source>
</evidence>
<dbReference type="Proteomes" id="UP000233551">
    <property type="component" value="Unassembled WGS sequence"/>
</dbReference>
<keyword evidence="3" id="KW-1185">Reference proteome</keyword>
<accession>A0A2I0JJ50</accession>